<keyword evidence="3" id="KW-1185">Reference proteome</keyword>
<evidence type="ECO:0000313" key="2">
    <source>
        <dbReference type="EMBL" id="KAJ8881325.1"/>
    </source>
</evidence>
<reference evidence="2 3" key="1">
    <citation type="submission" date="2023-02" db="EMBL/GenBank/DDBJ databases">
        <title>LHISI_Scaffold_Assembly.</title>
        <authorList>
            <person name="Stuart O.P."/>
            <person name="Cleave R."/>
            <person name="Magrath M.J.L."/>
            <person name="Mikheyev A.S."/>
        </authorList>
    </citation>
    <scope>NUCLEOTIDE SEQUENCE [LARGE SCALE GENOMIC DNA]</scope>
    <source>
        <strain evidence="2">Daus_M_001</strain>
        <tissue evidence="2">Leg muscle</tissue>
    </source>
</reference>
<feature type="compositionally biased region" description="Basic and acidic residues" evidence="1">
    <location>
        <begin position="1"/>
        <end position="14"/>
    </location>
</feature>
<feature type="region of interest" description="Disordered" evidence="1">
    <location>
        <begin position="1"/>
        <end position="26"/>
    </location>
</feature>
<gene>
    <name evidence="2" type="ORF">PR048_017806</name>
</gene>
<protein>
    <submittedName>
        <fullName evidence="2">Uncharacterized protein</fullName>
    </submittedName>
</protein>
<organism evidence="2 3">
    <name type="scientific">Dryococelus australis</name>
    <dbReference type="NCBI Taxonomy" id="614101"/>
    <lineage>
        <taxon>Eukaryota</taxon>
        <taxon>Metazoa</taxon>
        <taxon>Ecdysozoa</taxon>
        <taxon>Arthropoda</taxon>
        <taxon>Hexapoda</taxon>
        <taxon>Insecta</taxon>
        <taxon>Pterygota</taxon>
        <taxon>Neoptera</taxon>
        <taxon>Polyneoptera</taxon>
        <taxon>Phasmatodea</taxon>
        <taxon>Verophasmatodea</taxon>
        <taxon>Anareolatae</taxon>
        <taxon>Phasmatidae</taxon>
        <taxon>Eurycanthinae</taxon>
        <taxon>Dryococelus</taxon>
    </lineage>
</organism>
<evidence type="ECO:0000313" key="3">
    <source>
        <dbReference type="Proteomes" id="UP001159363"/>
    </source>
</evidence>
<dbReference type="EMBL" id="JARBHB010000006">
    <property type="protein sequence ID" value="KAJ8881325.1"/>
    <property type="molecule type" value="Genomic_DNA"/>
</dbReference>
<name>A0ABQ9HAK0_9NEOP</name>
<comment type="caution">
    <text evidence="2">The sequence shown here is derived from an EMBL/GenBank/DDBJ whole genome shotgun (WGS) entry which is preliminary data.</text>
</comment>
<evidence type="ECO:0000256" key="1">
    <source>
        <dbReference type="SAM" id="MobiDB-lite"/>
    </source>
</evidence>
<sequence length="362" mass="40180">MQGRGKREIPEKTRRPTASSGMIPTCENPVTRRISLPDWFSTQLAKFPVLASTFLRVPPTFSPRTQDLWTIHVWRPRNEPPALAKVRPIISPRVPWKVGGVISHFACTATAVRHGLCNPLTSGGTMALSSAARTAPSQVVIVPDDVAGRRVFSGISRFPHPFIQALLRTHLASPSSAFKSSILMVLCTETFSVKSLFAPECVPRVKCYDGNTARLAHRSDEALGVRVSIARIAPSPIDTERAAAEGETPRYSTGWRVAFHGDCSFAPSSSHDRFPFGSVPREIKAIHDKYRDPVESTPNRQLSAPLCLTTWLPLSCWEGAFERRESSRWFQKFSFHREQPFTACRRAVYSIAAAPNSPRHTP</sequence>
<accession>A0ABQ9HAK0</accession>
<dbReference type="Proteomes" id="UP001159363">
    <property type="component" value="Chromosome 5"/>
</dbReference>
<proteinExistence type="predicted"/>